<evidence type="ECO:0000313" key="5">
    <source>
        <dbReference type="Proteomes" id="UP000199377"/>
    </source>
</evidence>
<feature type="domain" description="LysM" evidence="3">
    <location>
        <begin position="218"/>
        <end position="263"/>
    </location>
</feature>
<dbReference type="CDD" id="cd12797">
    <property type="entry name" value="M23_peptidase"/>
    <property type="match status" value="1"/>
</dbReference>
<keyword evidence="4" id="KW-0378">Hydrolase</keyword>
<feature type="compositionally biased region" description="Polar residues" evidence="1">
    <location>
        <begin position="384"/>
        <end position="394"/>
    </location>
</feature>
<proteinExistence type="predicted"/>
<feature type="compositionally biased region" description="Low complexity" evidence="1">
    <location>
        <begin position="326"/>
        <end position="361"/>
    </location>
</feature>
<dbReference type="EMBL" id="FOQH01000008">
    <property type="protein sequence ID" value="SFI65576.1"/>
    <property type="molecule type" value="Genomic_DNA"/>
</dbReference>
<name>A0A1I3JZG8_9RHOB</name>
<feature type="signal peptide" evidence="2">
    <location>
        <begin position="1"/>
        <end position="31"/>
    </location>
</feature>
<dbReference type="InterPro" id="IPR036779">
    <property type="entry name" value="LysM_dom_sf"/>
</dbReference>
<dbReference type="PANTHER" id="PTHR21666">
    <property type="entry name" value="PEPTIDASE-RELATED"/>
    <property type="match status" value="1"/>
</dbReference>
<dbReference type="PROSITE" id="PS51257">
    <property type="entry name" value="PROKAR_LIPOPROTEIN"/>
    <property type="match status" value="1"/>
</dbReference>
<organism evidence="4 5">
    <name type="scientific">Albimonas pacifica</name>
    <dbReference type="NCBI Taxonomy" id="1114924"/>
    <lineage>
        <taxon>Bacteria</taxon>
        <taxon>Pseudomonadati</taxon>
        <taxon>Pseudomonadota</taxon>
        <taxon>Alphaproteobacteria</taxon>
        <taxon>Rhodobacterales</taxon>
        <taxon>Paracoccaceae</taxon>
        <taxon>Albimonas</taxon>
    </lineage>
</organism>
<keyword evidence="2" id="KW-0732">Signal</keyword>
<feature type="compositionally biased region" description="Pro residues" evidence="1">
    <location>
        <begin position="316"/>
        <end position="325"/>
    </location>
</feature>
<dbReference type="AlphaFoldDB" id="A0A1I3JZG8"/>
<dbReference type="RefSeq" id="WP_092861959.1">
    <property type="nucleotide sequence ID" value="NZ_FOQH01000008.1"/>
</dbReference>
<reference evidence="4 5" key="1">
    <citation type="submission" date="2016-10" db="EMBL/GenBank/DDBJ databases">
        <authorList>
            <person name="de Groot N.N."/>
        </authorList>
    </citation>
    <scope>NUCLEOTIDE SEQUENCE [LARGE SCALE GENOMIC DNA]</scope>
    <source>
        <strain evidence="4 5">CGMCC 1.11030</strain>
    </source>
</reference>
<dbReference type="Gene3D" id="2.70.70.10">
    <property type="entry name" value="Glucose Permease (Domain IIA)"/>
    <property type="match status" value="1"/>
</dbReference>
<feature type="region of interest" description="Disordered" evidence="1">
    <location>
        <begin position="267"/>
        <end position="399"/>
    </location>
</feature>
<evidence type="ECO:0000259" key="3">
    <source>
        <dbReference type="PROSITE" id="PS51782"/>
    </source>
</evidence>
<feature type="compositionally biased region" description="Pro residues" evidence="1">
    <location>
        <begin position="287"/>
        <end position="298"/>
    </location>
</feature>
<dbReference type="PROSITE" id="PS51782">
    <property type="entry name" value="LYSM"/>
    <property type="match status" value="2"/>
</dbReference>
<feature type="compositionally biased region" description="Polar residues" evidence="1">
    <location>
        <begin position="301"/>
        <end position="314"/>
    </location>
</feature>
<dbReference type="STRING" id="1114924.SAMN05216258_108228"/>
<dbReference type="PANTHER" id="PTHR21666:SF290">
    <property type="entry name" value="PEPTIDASE M23 DOMAIN PROTEIN"/>
    <property type="match status" value="1"/>
</dbReference>
<dbReference type="SUPFAM" id="SSF51261">
    <property type="entry name" value="Duplicated hybrid motif"/>
    <property type="match status" value="1"/>
</dbReference>
<dbReference type="Proteomes" id="UP000199377">
    <property type="component" value="Unassembled WGS sequence"/>
</dbReference>
<feature type="chain" id="PRO_5011475889" evidence="2">
    <location>
        <begin position="32"/>
        <end position="492"/>
    </location>
</feature>
<accession>A0A1I3JZG8</accession>
<dbReference type="InterPro" id="IPR011055">
    <property type="entry name" value="Dup_hybrid_motif"/>
</dbReference>
<gene>
    <name evidence="4" type="ORF">SAMN05216258_108228</name>
</gene>
<dbReference type="Pfam" id="PF01476">
    <property type="entry name" value="LysM"/>
    <property type="match status" value="2"/>
</dbReference>
<dbReference type="CDD" id="cd00118">
    <property type="entry name" value="LysM"/>
    <property type="match status" value="2"/>
</dbReference>
<feature type="region of interest" description="Disordered" evidence="1">
    <location>
        <begin position="191"/>
        <end position="216"/>
    </location>
</feature>
<evidence type="ECO:0000256" key="2">
    <source>
        <dbReference type="SAM" id="SignalP"/>
    </source>
</evidence>
<dbReference type="SUPFAM" id="SSF54106">
    <property type="entry name" value="LysM domain"/>
    <property type="match status" value="2"/>
</dbReference>
<dbReference type="SMART" id="SM00257">
    <property type="entry name" value="LysM"/>
    <property type="match status" value="2"/>
</dbReference>
<keyword evidence="5" id="KW-1185">Reference proteome</keyword>
<feature type="compositionally biased region" description="Low complexity" evidence="1">
    <location>
        <begin position="33"/>
        <end position="62"/>
    </location>
</feature>
<dbReference type="Gene3D" id="3.10.350.10">
    <property type="entry name" value="LysM domain"/>
    <property type="match status" value="2"/>
</dbReference>
<sequence length="492" mass="48189">MTRPTSPADPAAGRSRARAALLFAASALALAACSDGSGGSSASAPSAPASAAPAAAPSSPAATRNPTPDSRGVLVYQDYSAVVARRGDTVQAMALRVGISANELAAYNGLPTSYVPTPGDELVLPPRAGGYSSSSAAPAAASAPQALSQAPQAISAPAPAATVVAASASPVETSAAPGGWSASMVEGALQRTDGGPVTAGTPRLGTAAASGPGGSDVGYHDVEDGETIYSIARQYGVTPEALISWNALSGPNYAVTEGQVLVIPAAGSTGGSTQVPLYPPGGEGTATPPPSSGAPLPPDTMQAQPLASPNMSQYQSPPPATPTAPAPAAAPVSSTPAPAPAAAPVQTASVEASPAPAAAAPAPAPTPAVAPDKLSRPVPGRIVSSFNRSGSGQRNDGVDFAATAGEPVSAAAAGTVALVSRSLGEWGNIVLVRHTDEMMTVYSRLGDIDVTKGETVSAGQRIGSVGAPASGSATLHFEVRKGAFSEDPEKYF</sequence>
<evidence type="ECO:0000313" key="4">
    <source>
        <dbReference type="EMBL" id="SFI65576.1"/>
    </source>
</evidence>
<dbReference type="GO" id="GO:0004222">
    <property type="term" value="F:metalloendopeptidase activity"/>
    <property type="evidence" value="ECO:0007669"/>
    <property type="project" value="TreeGrafter"/>
</dbReference>
<protein>
    <submittedName>
        <fullName evidence="4">Murein DD-endopeptidase MepM and murein hydrolase activator NlpD, contain LysM domain</fullName>
    </submittedName>
</protein>
<evidence type="ECO:0000256" key="1">
    <source>
        <dbReference type="SAM" id="MobiDB-lite"/>
    </source>
</evidence>
<dbReference type="OrthoDB" id="9795421at2"/>
<dbReference type="InterPro" id="IPR018392">
    <property type="entry name" value="LysM"/>
</dbReference>
<feature type="domain" description="LysM" evidence="3">
    <location>
        <begin position="80"/>
        <end position="124"/>
    </location>
</feature>
<dbReference type="InterPro" id="IPR050570">
    <property type="entry name" value="Cell_wall_metabolism_enzyme"/>
</dbReference>
<feature type="region of interest" description="Disordered" evidence="1">
    <location>
        <begin position="33"/>
        <end position="71"/>
    </location>
</feature>
<dbReference type="Pfam" id="PF01551">
    <property type="entry name" value="Peptidase_M23"/>
    <property type="match status" value="1"/>
</dbReference>
<dbReference type="InterPro" id="IPR016047">
    <property type="entry name" value="M23ase_b-sheet_dom"/>
</dbReference>